<dbReference type="InterPro" id="IPR013325">
    <property type="entry name" value="RNA_pol_sigma_r2"/>
</dbReference>
<dbReference type="InterPro" id="IPR036388">
    <property type="entry name" value="WH-like_DNA-bd_sf"/>
</dbReference>
<dbReference type="Proteomes" id="UP001560573">
    <property type="component" value="Unassembled WGS sequence"/>
</dbReference>
<evidence type="ECO:0000313" key="8">
    <source>
        <dbReference type="Proteomes" id="UP001560573"/>
    </source>
</evidence>
<evidence type="ECO:0000259" key="6">
    <source>
        <dbReference type="Pfam" id="PF08281"/>
    </source>
</evidence>
<sequence length="188" mass="22519">MSNEELDIILEHCRLNHRPSQEKLYKYYYADMFRLCQRYMPDPHIALSILNDAFLKAFQNIGKYQESLGNFKSWLKTIIINTAIDYLRKYKKDMRLIHIDIDVVQEKGNEDFHLNYQWKHEELMQHLLQLPGVTRTVLNLFAFDGFSHKEIALHLDISETTSRWHLAEARKRLRQSMQLNSPKMAKHE</sequence>
<dbReference type="InterPro" id="IPR007627">
    <property type="entry name" value="RNA_pol_sigma70_r2"/>
</dbReference>
<keyword evidence="2" id="KW-0805">Transcription regulation</keyword>
<evidence type="ECO:0000256" key="4">
    <source>
        <dbReference type="ARBA" id="ARBA00023163"/>
    </source>
</evidence>
<dbReference type="NCBIfam" id="TIGR02937">
    <property type="entry name" value="sigma70-ECF"/>
    <property type="match status" value="1"/>
</dbReference>
<dbReference type="RefSeq" id="WP_369328527.1">
    <property type="nucleotide sequence ID" value="NZ_JAULBC010000002.1"/>
</dbReference>
<keyword evidence="3" id="KW-0731">Sigma factor</keyword>
<dbReference type="Gene3D" id="1.10.1740.10">
    <property type="match status" value="1"/>
</dbReference>
<dbReference type="Pfam" id="PF08281">
    <property type="entry name" value="Sigma70_r4_2"/>
    <property type="match status" value="1"/>
</dbReference>
<evidence type="ECO:0000256" key="2">
    <source>
        <dbReference type="ARBA" id="ARBA00023015"/>
    </source>
</evidence>
<dbReference type="SUPFAM" id="SSF88946">
    <property type="entry name" value="Sigma2 domain of RNA polymerase sigma factors"/>
    <property type="match status" value="1"/>
</dbReference>
<feature type="domain" description="RNA polymerase sigma factor 70 region 4 type 2" evidence="6">
    <location>
        <begin position="121"/>
        <end position="173"/>
    </location>
</feature>
<organism evidence="7 8">
    <name type="scientific">Danxiaibacter flavus</name>
    <dbReference type="NCBI Taxonomy" id="3049108"/>
    <lineage>
        <taxon>Bacteria</taxon>
        <taxon>Pseudomonadati</taxon>
        <taxon>Bacteroidota</taxon>
        <taxon>Chitinophagia</taxon>
        <taxon>Chitinophagales</taxon>
        <taxon>Chitinophagaceae</taxon>
        <taxon>Danxiaibacter</taxon>
    </lineage>
</organism>
<accession>A0ABV3ZF84</accession>
<comment type="similarity">
    <text evidence="1">Belongs to the sigma-70 factor family. ECF subfamily.</text>
</comment>
<feature type="domain" description="RNA polymerase sigma-70 region 2" evidence="5">
    <location>
        <begin position="24"/>
        <end position="91"/>
    </location>
</feature>
<name>A0ABV3ZF84_9BACT</name>
<comment type="caution">
    <text evidence="7">The sequence shown here is derived from an EMBL/GenBank/DDBJ whole genome shotgun (WGS) entry which is preliminary data.</text>
</comment>
<dbReference type="Gene3D" id="1.10.10.10">
    <property type="entry name" value="Winged helix-like DNA-binding domain superfamily/Winged helix DNA-binding domain"/>
    <property type="match status" value="1"/>
</dbReference>
<reference evidence="7 8" key="1">
    <citation type="submission" date="2023-07" db="EMBL/GenBank/DDBJ databases">
        <authorList>
            <person name="Lian W.-H."/>
        </authorList>
    </citation>
    <scope>NUCLEOTIDE SEQUENCE [LARGE SCALE GENOMIC DNA]</scope>
    <source>
        <strain evidence="7 8">SYSU DXS3180</strain>
    </source>
</reference>
<dbReference type="InterPro" id="IPR013324">
    <property type="entry name" value="RNA_pol_sigma_r3/r4-like"/>
</dbReference>
<dbReference type="PANTHER" id="PTHR43133:SF46">
    <property type="entry name" value="RNA POLYMERASE SIGMA-70 FACTOR ECF SUBFAMILY"/>
    <property type="match status" value="1"/>
</dbReference>
<gene>
    <name evidence="7" type="ORF">QTN47_06435</name>
</gene>
<proteinExistence type="inferred from homology"/>
<dbReference type="InterPro" id="IPR013249">
    <property type="entry name" value="RNA_pol_sigma70_r4_t2"/>
</dbReference>
<dbReference type="Pfam" id="PF04542">
    <property type="entry name" value="Sigma70_r2"/>
    <property type="match status" value="1"/>
</dbReference>
<evidence type="ECO:0000259" key="5">
    <source>
        <dbReference type="Pfam" id="PF04542"/>
    </source>
</evidence>
<evidence type="ECO:0000313" key="7">
    <source>
        <dbReference type="EMBL" id="MEX6687123.1"/>
    </source>
</evidence>
<dbReference type="EMBL" id="JAULBC010000002">
    <property type="protein sequence ID" value="MEX6687123.1"/>
    <property type="molecule type" value="Genomic_DNA"/>
</dbReference>
<keyword evidence="8" id="KW-1185">Reference proteome</keyword>
<dbReference type="PANTHER" id="PTHR43133">
    <property type="entry name" value="RNA POLYMERASE ECF-TYPE SIGMA FACTO"/>
    <property type="match status" value="1"/>
</dbReference>
<dbReference type="InterPro" id="IPR039425">
    <property type="entry name" value="RNA_pol_sigma-70-like"/>
</dbReference>
<keyword evidence="4" id="KW-0804">Transcription</keyword>
<dbReference type="InterPro" id="IPR014284">
    <property type="entry name" value="RNA_pol_sigma-70_dom"/>
</dbReference>
<protein>
    <submittedName>
        <fullName evidence="7">Sigma-70 family RNA polymerase sigma factor</fullName>
    </submittedName>
</protein>
<dbReference type="SUPFAM" id="SSF88659">
    <property type="entry name" value="Sigma3 and sigma4 domains of RNA polymerase sigma factors"/>
    <property type="match status" value="1"/>
</dbReference>
<evidence type="ECO:0000256" key="1">
    <source>
        <dbReference type="ARBA" id="ARBA00010641"/>
    </source>
</evidence>
<evidence type="ECO:0000256" key="3">
    <source>
        <dbReference type="ARBA" id="ARBA00023082"/>
    </source>
</evidence>